<dbReference type="InterPro" id="IPR000630">
    <property type="entry name" value="Ribosomal_uS8"/>
</dbReference>
<dbReference type="Pfam" id="PF00410">
    <property type="entry name" value="Ribosomal_S8"/>
    <property type="match status" value="1"/>
</dbReference>
<dbReference type="FunFam" id="3.30.1490.10:FF:000001">
    <property type="entry name" value="30S ribosomal protein S8"/>
    <property type="match status" value="1"/>
</dbReference>
<comment type="similarity">
    <text evidence="1 6">Belongs to the universal ribosomal protein uS8 family.</text>
</comment>
<evidence type="ECO:0000256" key="5">
    <source>
        <dbReference type="ARBA" id="ARBA00035525"/>
    </source>
</evidence>
<gene>
    <name evidence="7" type="ORF">A2849_03820</name>
</gene>
<proteinExistence type="inferred from homology"/>
<organism evidence="7 8">
    <name type="scientific">Candidatus Taylorbacteria bacterium RIFCSPHIGHO2_01_FULL_51_15</name>
    <dbReference type="NCBI Taxonomy" id="1802304"/>
    <lineage>
        <taxon>Bacteria</taxon>
        <taxon>Candidatus Tayloriibacteriota</taxon>
    </lineage>
</organism>
<dbReference type="AlphaFoldDB" id="A0A1G2MCS9"/>
<comment type="caution">
    <text evidence="7">The sequence shown here is derived from an EMBL/GenBank/DDBJ whole genome shotgun (WGS) entry which is preliminary data.</text>
</comment>
<evidence type="ECO:0000256" key="3">
    <source>
        <dbReference type="ARBA" id="ARBA00023274"/>
    </source>
</evidence>
<keyword evidence="3 6" id="KW-0687">Ribonucleoprotein</keyword>
<dbReference type="Gene3D" id="3.30.1370.30">
    <property type="match status" value="1"/>
</dbReference>
<protein>
    <recommendedName>
        <fullName evidence="4">Small ribosomal subunit protein uS8</fullName>
    </recommendedName>
    <alternativeName>
        <fullName evidence="5">30S ribosomal protein S8</fullName>
    </alternativeName>
</protein>
<dbReference type="PROSITE" id="PS00053">
    <property type="entry name" value="RIBOSOMAL_S8"/>
    <property type="match status" value="1"/>
</dbReference>
<accession>A0A1G2MCS9</accession>
<dbReference type="Proteomes" id="UP000178121">
    <property type="component" value="Unassembled WGS sequence"/>
</dbReference>
<dbReference type="InterPro" id="IPR047863">
    <property type="entry name" value="Ribosomal_uS8_CS"/>
</dbReference>
<dbReference type="EMBL" id="MHRI01000007">
    <property type="protein sequence ID" value="OHA21524.1"/>
    <property type="molecule type" value="Genomic_DNA"/>
</dbReference>
<dbReference type="GO" id="GO:0005737">
    <property type="term" value="C:cytoplasm"/>
    <property type="evidence" value="ECO:0007669"/>
    <property type="project" value="UniProtKB-ARBA"/>
</dbReference>
<evidence type="ECO:0000256" key="6">
    <source>
        <dbReference type="RuleBase" id="RU003660"/>
    </source>
</evidence>
<dbReference type="PANTHER" id="PTHR11758">
    <property type="entry name" value="40S RIBOSOMAL PROTEIN S15A"/>
    <property type="match status" value="1"/>
</dbReference>
<reference evidence="7 8" key="1">
    <citation type="journal article" date="2016" name="Nat. Commun.">
        <title>Thousands of microbial genomes shed light on interconnected biogeochemical processes in an aquifer system.</title>
        <authorList>
            <person name="Anantharaman K."/>
            <person name="Brown C.T."/>
            <person name="Hug L.A."/>
            <person name="Sharon I."/>
            <person name="Castelle C.J."/>
            <person name="Probst A.J."/>
            <person name="Thomas B.C."/>
            <person name="Singh A."/>
            <person name="Wilkins M.J."/>
            <person name="Karaoz U."/>
            <person name="Brodie E.L."/>
            <person name="Williams K.H."/>
            <person name="Hubbard S.S."/>
            <person name="Banfield J.F."/>
        </authorList>
    </citation>
    <scope>NUCLEOTIDE SEQUENCE [LARGE SCALE GENOMIC DNA]</scope>
</reference>
<evidence type="ECO:0000256" key="4">
    <source>
        <dbReference type="ARBA" id="ARBA00035258"/>
    </source>
</evidence>
<dbReference type="GO" id="GO:1990904">
    <property type="term" value="C:ribonucleoprotein complex"/>
    <property type="evidence" value="ECO:0007669"/>
    <property type="project" value="UniProtKB-KW"/>
</dbReference>
<evidence type="ECO:0000256" key="2">
    <source>
        <dbReference type="ARBA" id="ARBA00022980"/>
    </source>
</evidence>
<dbReference type="GO" id="GO:0005840">
    <property type="term" value="C:ribosome"/>
    <property type="evidence" value="ECO:0007669"/>
    <property type="project" value="UniProtKB-KW"/>
</dbReference>
<keyword evidence="2 6" id="KW-0689">Ribosomal protein</keyword>
<name>A0A1G2MCS9_9BACT</name>
<evidence type="ECO:0000256" key="1">
    <source>
        <dbReference type="ARBA" id="ARBA00006471"/>
    </source>
</evidence>
<dbReference type="SUPFAM" id="SSF56047">
    <property type="entry name" value="Ribosomal protein S8"/>
    <property type="match status" value="1"/>
</dbReference>
<dbReference type="InterPro" id="IPR035987">
    <property type="entry name" value="Ribosomal_uS8_sf"/>
</dbReference>
<dbReference type="GO" id="GO:0003735">
    <property type="term" value="F:structural constituent of ribosome"/>
    <property type="evidence" value="ECO:0007669"/>
    <property type="project" value="InterPro"/>
</dbReference>
<evidence type="ECO:0000313" key="8">
    <source>
        <dbReference type="Proteomes" id="UP000178121"/>
    </source>
</evidence>
<evidence type="ECO:0000313" key="7">
    <source>
        <dbReference type="EMBL" id="OHA21524.1"/>
    </source>
</evidence>
<dbReference type="Gene3D" id="3.30.1490.10">
    <property type="match status" value="1"/>
</dbReference>
<dbReference type="GO" id="GO:0006412">
    <property type="term" value="P:translation"/>
    <property type="evidence" value="ECO:0007669"/>
    <property type="project" value="InterPro"/>
</dbReference>
<sequence length="126" mass="14013">MDPISDFLNTLKMASRQGLPTFTFPSSRLIVAIAQALEKKGYVESSKKAKKGYHLEITLPTEEMGRKVHAVKRISRLSKRIYKKAHEIYPVRNGSGTAVLSTPKGILIDSEARAAKLGGEVLFEIW</sequence>